<feature type="chain" id="PRO_5040429189" description="Conidiation-specific protein 13" evidence="1">
    <location>
        <begin position="19"/>
        <end position="315"/>
    </location>
</feature>
<accession>A0A9P8VK95</accession>
<dbReference type="AlphaFoldDB" id="A0A9P8VK95"/>
<dbReference type="OrthoDB" id="2142213at2759"/>
<organism evidence="2 3">
    <name type="scientific">Plectosphaerella plurivora</name>
    <dbReference type="NCBI Taxonomy" id="936078"/>
    <lineage>
        <taxon>Eukaryota</taxon>
        <taxon>Fungi</taxon>
        <taxon>Dikarya</taxon>
        <taxon>Ascomycota</taxon>
        <taxon>Pezizomycotina</taxon>
        <taxon>Sordariomycetes</taxon>
        <taxon>Hypocreomycetidae</taxon>
        <taxon>Glomerellales</taxon>
        <taxon>Plectosphaerellaceae</taxon>
        <taxon>Plectosphaerella</taxon>
    </lineage>
</organism>
<comment type="caution">
    <text evidence="2">The sequence shown here is derived from an EMBL/GenBank/DDBJ whole genome shotgun (WGS) entry which is preliminary data.</text>
</comment>
<name>A0A9P8VK95_9PEZI</name>
<dbReference type="InterPro" id="IPR024079">
    <property type="entry name" value="MetalloPept_cat_dom_sf"/>
</dbReference>
<evidence type="ECO:0008006" key="4">
    <source>
        <dbReference type="Google" id="ProtNLM"/>
    </source>
</evidence>
<keyword evidence="1" id="KW-0732">Signal</keyword>
<reference evidence="2" key="1">
    <citation type="journal article" date="2021" name="Nat. Commun.">
        <title>Genetic determinants of endophytism in the Arabidopsis root mycobiome.</title>
        <authorList>
            <person name="Mesny F."/>
            <person name="Miyauchi S."/>
            <person name="Thiergart T."/>
            <person name="Pickel B."/>
            <person name="Atanasova L."/>
            <person name="Karlsson M."/>
            <person name="Huettel B."/>
            <person name="Barry K.W."/>
            <person name="Haridas S."/>
            <person name="Chen C."/>
            <person name="Bauer D."/>
            <person name="Andreopoulos W."/>
            <person name="Pangilinan J."/>
            <person name="LaButti K."/>
            <person name="Riley R."/>
            <person name="Lipzen A."/>
            <person name="Clum A."/>
            <person name="Drula E."/>
            <person name="Henrissat B."/>
            <person name="Kohler A."/>
            <person name="Grigoriev I.V."/>
            <person name="Martin F.M."/>
            <person name="Hacquard S."/>
        </authorList>
    </citation>
    <scope>NUCLEOTIDE SEQUENCE</scope>
    <source>
        <strain evidence="2">MPI-SDFR-AT-0117</strain>
    </source>
</reference>
<evidence type="ECO:0000313" key="3">
    <source>
        <dbReference type="Proteomes" id="UP000770015"/>
    </source>
</evidence>
<evidence type="ECO:0000256" key="1">
    <source>
        <dbReference type="SAM" id="SignalP"/>
    </source>
</evidence>
<evidence type="ECO:0000313" key="2">
    <source>
        <dbReference type="EMBL" id="KAH6695199.1"/>
    </source>
</evidence>
<keyword evidence="3" id="KW-1185">Reference proteome</keyword>
<protein>
    <recommendedName>
        <fullName evidence="4">Conidiation-specific protein 13</fullName>
    </recommendedName>
</protein>
<gene>
    <name evidence="2" type="ORF">F5X68DRAFT_243698</name>
</gene>
<dbReference type="EMBL" id="JAGSXJ010000002">
    <property type="protein sequence ID" value="KAH6695199.1"/>
    <property type="molecule type" value="Genomic_DNA"/>
</dbReference>
<feature type="signal peptide" evidence="1">
    <location>
        <begin position="1"/>
        <end position="18"/>
    </location>
</feature>
<dbReference type="SUPFAM" id="SSF55486">
    <property type="entry name" value="Metalloproteases ('zincins'), catalytic domain"/>
    <property type="match status" value="1"/>
</dbReference>
<dbReference type="Proteomes" id="UP000770015">
    <property type="component" value="Unassembled WGS sequence"/>
</dbReference>
<dbReference type="GO" id="GO:0008237">
    <property type="term" value="F:metallopeptidase activity"/>
    <property type="evidence" value="ECO:0007669"/>
    <property type="project" value="InterPro"/>
</dbReference>
<dbReference type="Gene3D" id="3.40.390.10">
    <property type="entry name" value="Collagenase (Catalytic Domain)"/>
    <property type="match status" value="1"/>
</dbReference>
<proteinExistence type="predicted"/>
<sequence>MIFSRASIVAALFSLVTADKLNYTIVEPEYDTWGVINTGLKATMKPTTYKAELLEAGWVPETCFNGPYLEGIEGKDIDVYSVTFGDCAEPFIVCRHKNTPATPEMIFTGLATLTGRMRQWVGNFVAIPEVKEGLAAWQSGPTIVVQNKYWESPSLLIHEMAHAMDLIKLGSGSTGGTEYWTDQSVWRDRFLEDGHVPTSYATTNYIEAFAEAAILKAYDLLVPGGLAQLPQNSDQLSNQLRMMNVIYSDFMLPRCNAKVPSSRMVSVPISRRRRSNTRRAAAEPNVAVSHVPEIHVPEELYNMEPHAEEAFDMGL</sequence>